<comment type="similarity">
    <text evidence="4">Belongs to the peroxidase family.</text>
</comment>
<gene>
    <name evidence="7" type="ORF">PVAG01_08742</name>
</gene>
<accession>A0ABR4PA96</accession>
<name>A0ABR4PA96_9HELO</name>
<evidence type="ECO:0000259" key="6">
    <source>
        <dbReference type="PROSITE" id="PS50873"/>
    </source>
</evidence>
<evidence type="ECO:0000313" key="7">
    <source>
        <dbReference type="EMBL" id="KAL3420243.1"/>
    </source>
</evidence>
<dbReference type="InterPro" id="IPR002016">
    <property type="entry name" value="Haem_peroxidase"/>
</dbReference>
<evidence type="ECO:0000256" key="2">
    <source>
        <dbReference type="ARBA" id="ARBA00022617"/>
    </source>
</evidence>
<evidence type="ECO:0000256" key="3">
    <source>
        <dbReference type="ARBA" id="ARBA00023002"/>
    </source>
</evidence>
<keyword evidence="8" id="KW-1185">Reference proteome</keyword>
<proteinExistence type="inferred from homology"/>
<feature type="domain" description="Plant heme peroxidase family profile" evidence="6">
    <location>
        <begin position="66"/>
        <end position="245"/>
    </location>
</feature>
<dbReference type="EMBL" id="JBFCZG010000007">
    <property type="protein sequence ID" value="KAL3420243.1"/>
    <property type="molecule type" value="Genomic_DNA"/>
</dbReference>
<evidence type="ECO:0000256" key="4">
    <source>
        <dbReference type="RuleBase" id="RU004241"/>
    </source>
</evidence>
<keyword evidence="2" id="KW-0479">Metal-binding</keyword>
<dbReference type="InterPro" id="IPR044831">
    <property type="entry name" value="Ccp1-like"/>
</dbReference>
<evidence type="ECO:0000256" key="5">
    <source>
        <dbReference type="RuleBase" id="RU363051"/>
    </source>
</evidence>
<dbReference type="Pfam" id="PF00141">
    <property type="entry name" value="peroxidase"/>
    <property type="match status" value="1"/>
</dbReference>
<protein>
    <recommendedName>
        <fullName evidence="5">Peroxidase</fullName>
        <ecNumber evidence="5">1.11.1.-</ecNumber>
    </recommendedName>
</protein>
<dbReference type="Proteomes" id="UP001629113">
    <property type="component" value="Unassembled WGS sequence"/>
</dbReference>
<evidence type="ECO:0000256" key="1">
    <source>
        <dbReference type="ARBA" id="ARBA00022559"/>
    </source>
</evidence>
<keyword evidence="2" id="KW-0349">Heme</keyword>
<keyword evidence="2" id="KW-0408">Iron</keyword>
<sequence>MEFYVVLLFFSQVFSSGFAAFFYPDPQSSLLEHILVDVHGAHASNFSTAITPCSNYVSGAQTFGRTTAAQWIRVAFHDFVTADVATGVGGMDASIGFETLREEDSGSAFNDSLTFFRPYVNKEVSMADLIALSVVMSVGICGGPQIPLRAGRIDATEGGAFGVPAPETELDLTLEFFAGAGFDQVSAIGLTACGHTLGSVHHGGFPAVVGPEAVTPNNTAGGIHFDDTVAIFDSKVVNEYLDGTGNAGGPLVTSFNVSSRSDLRLYKADGNATMIELRNQGNGFMDTCKTLLQRMIDTVPEGVELGKVISPMDVKPINTTLDFDTRGNLILKGTIRTISTSSPSLILRSDYNKPLTLHAETSIGISAFGTTRFYPFNLVISPSTTSFNVAGETFEVQTRAFTVPSISTVSADGTSVLFTIAASQGLDDVPTVMVSAPLPQMGTLGPKVVGFDCELKFSRKLAGYDIYEGDVDFGDVRTGKVSIETSVDGGIVDVALL</sequence>
<comment type="caution">
    <text evidence="7">The sequence shown here is derived from an EMBL/GenBank/DDBJ whole genome shotgun (WGS) entry which is preliminary data.</text>
</comment>
<keyword evidence="1 5" id="KW-0575">Peroxidase</keyword>
<keyword evidence="5" id="KW-0732">Signal</keyword>
<keyword evidence="3 5" id="KW-0560">Oxidoreductase</keyword>
<reference evidence="7 8" key="1">
    <citation type="submission" date="2024-06" db="EMBL/GenBank/DDBJ databases">
        <title>Complete genome of Phlyctema vagabunda strain 19-DSS-EL-015.</title>
        <authorList>
            <person name="Fiorenzani C."/>
        </authorList>
    </citation>
    <scope>NUCLEOTIDE SEQUENCE [LARGE SCALE GENOMIC DNA]</scope>
    <source>
        <strain evidence="7 8">19-DSS-EL-015</strain>
    </source>
</reference>
<feature type="signal peptide" evidence="5">
    <location>
        <begin position="1"/>
        <end position="19"/>
    </location>
</feature>
<dbReference type="PANTHER" id="PTHR31356">
    <property type="entry name" value="THYLAKOID LUMENAL 29 KDA PROTEIN, CHLOROPLASTIC-RELATED"/>
    <property type="match status" value="1"/>
</dbReference>
<dbReference type="Gene3D" id="1.10.520.10">
    <property type="match status" value="1"/>
</dbReference>
<feature type="chain" id="PRO_5045011390" description="Peroxidase" evidence="5">
    <location>
        <begin position="20"/>
        <end position="497"/>
    </location>
</feature>
<dbReference type="EC" id="1.11.1.-" evidence="5"/>
<dbReference type="PANTHER" id="PTHR31356:SF53">
    <property type="entry name" value="HEME PEROXIDASE"/>
    <property type="match status" value="1"/>
</dbReference>
<organism evidence="7 8">
    <name type="scientific">Phlyctema vagabunda</name>
    <dbReference type="NCBI Taxonomy" id="108571"/>
    <lineage>
        <taxon>Eukaryota</taxon>
        <taxon>Fungi</taxon>
        <taxon>Dikarya</taxon>
        <taxon>Ascomycota</taxon>
        <taxon>Pezizomycotina</taxon>
        <taxon>Leotiomycetes</taxon>
        <taxon>Helotiales</taxon>
        <taxon>Dermateaceae</taxon>
        <taxon>Phlyctema</taxon>
    </lineage>
</organism>
<dbReference type="InterPro" id="IPR010255">
    <property type="entry name" value="Haem_peroxidase_sf"/>
</dbReference>
<dbReference type="PROSITE" id="PS50873">
    <property type="entry name" value="PEROXIDASE_4"/>
    <property type="match status" value="1"/>
</dbReference>
<evidence type="ECO:0000313" key="8">
    <source>
        <dbReference type="Proteomes" id="UP001629113"/>
    </source>
</evidence>
<dbReference type="PRINTS" id="PR00458">
    <property type="entry name" value="PEROXIDASE"/>
</dbReference>
<dbReference type="SUPFAM" id="SSF48113">
    <property type="entry name" value="Heme-dependent peroxidases"/>
    <property type="match status" value="1"/>
</dbReference>